<feature type="compositionally biased region" description="Low complexity" evidence="1">
    <location>
        <begin position="375"/>
        <end position="384"/>
    </location>
</feature>
<protein>
    <submittedName>
        <fullName evidence="3">Alpha/beta fold hydrolase</fullName>
    </submittedName>
</protein>
<evidence type="ECO:0000313" key="3">
    <source>
        <dbReference type="EMBL" id="MFC3716554.1"/>
    </source>
</evidence>
<dbReference type="Gene3D" id="3.40.50.1820">
    <property type="entry name" value="alpha/beta hydrolase"/>
    <property type="match status" value="1"/>
</dbReference>
<dbReference type="InterPro" id="IPR029058">
    <property type="entry name" value="AB_hydrolase_fold"/>
</dbReference>
<accession>A0ABV7XKI2</accession>
<proteinExistence type="predicted"/>
<feature type="domain" description="AB hydrolase-1" evidence="2">
    <location>
        <begin position="104"/>
        <end position="317"/>
    </location>
</feature>
<comment type="caution">
    <text evidence="3">The sequence shown here is derived from an EMBL/GenBank/DDBJ whole genome shotgun (WGS) entry which is preliminary data.</text>
</comment>
<evidence type="ECO:0000259" key="2">
    <source>
        <dbReference type="Pfam" id="PF12697"/>
    </source>
</evidence>
<dbReference type="Proteomes" id="UP001595705">
    <property type="component" value="Unassembled WGS sequence"/>
</dbReference>
<feature type="region of interest" description="Disordered" evidence="1">
    <location>
        <begin position="343"/>
        <end position="400"/>
    </location>
</feature>
<dbReference type="Pfam" id="PF12697">
    <property type="entry name" value="Abhydrolase_6"/>
    <property type="match status" value="1"/>
</dbReference>
<gene>
    <name evidence="3" type="ORF">ACFONC_10345</name>
</gene>
<keyword evidence="3" id="KW-0378">Hydrolase</keyword>
<dbReference type="PANTHER" id="PTHR43194:SF2">
    <property type="entry name" value="PEROXISOMAL MEMBRANE PROTEIN LPX1"/>
    <property type="match status" value="1"/>
</dbReference>
<dbReference type="EMBL" id="JBHRYA010000007">
    <property type="protein sequence ID" value="MFC3716554.1"/>
    <property type="molecule type" value="Genomic_DNA"/>
</dbReference>
<organism evidence="3 4">
    <name type="scientific">Luteimonas soli</name>
    <dbReference type="NCBI Taxonomy" id="1648966"/>
    <lineage>
        <taxon>Bacteria</taxon>
        <taxon>Pseudomonadati</taxon>
        <taxon>Pseudomonadota</taxon>
        <taxon>Gammaproteobacteria</taxon>
        <taxon>Lysobacterales</taxon>
        <taxon>Lysobacteraceae</taxon>
        <taxon>Luteimonas</taxon>
    </lineage>
</organism>
<dbReference type="InterPro" id="IPR050228">
    <property type="entry name" value="Carboxylesterase_BioH"/>
</dbReference>
<dbReference type="GO" id="GO:0016787">
    <property type="term" value="F:hydrolase activity"/>
    <property type="evidence" value="ECO:0007669"/>
    <property type="project" value="UniProtKB-KW"/>
</dbReference>
<dbReference type="PROSITE" id="PS51257">
    <property type="entry name" value="PROKAR_LIPOPROTEIN"/>
    <property type="match status" value="1"/>
</dbReference>
<sequence>MARAGALALAFAACIAGGCTSLGERIAQPHSSGFIDAGTLGQMESVIGLGSARYLTPDDVTLSYGTIAPATRGMEYTISRSDGSRELAIRVDRETGRVPAKGSVVYLHGWGLDASSMLPWALALSELGYRGVTVDLRNHGRSSRAPAGFGTREAGDIAALVEHLQADGRLPPPIYLFGVSYGGATALFAEPLLRERITGVVVMETYANAGDGVRGVIAGMQARRADDGMRTRLMRAYTRWRYDAQDIERGVREAGRRLDLDLDTIDVRTVLATTATCTLLLHGARDRYIPIDVGRSLADASALVHYRELPDENHVSLPLRIEWLARPLDAWLQEVADGKCGPLQLPADPLADGGPSRFAVDDEVDPATRPNAEQAAHSPSGDAPAPSPPTDATHEHAIPR</sequence>
<keyword evidence="4" id="KW-1185">Reference proteome</keyword>
<evidence type="ECO:0000256" key="1">
    <source>
        <dbReference type="SAM" id="MobiDB-lite"/>
    </source>
</evidence>
<dbReference type="InterPro" id="IPR000073">
    <property type="entry name" value="AB_hydrolase_1"/>
</dbReference>
<evidence type="ECO:0000313" key="4">
    <source>
        <dbReference type="Proteomes" id="UP001595705"/>
    </source>
</evidence>
<dbReference type="PANTHER" id="PTHR43194">
    <property type="entry name" value="HYDROLASE ALPHA/BETA FOLD FAMILY"/>
    <property type="match status" value="1"/>
</dbReference>
<dbReference type="RefSeq" id="WP_386743800.1">
    <property type="nucleotide sequence ID" value="NZ_JBHRYA010000007.1"/>
</dbReference>
<reference evidence="4" key="1">
    <citation type="journal article" date="2019" name="Int. J. Syst. Evol. Microbiol.">
        <title>The Global Catalogue of Microorganisms (GCM) 10K type strain sequencing project: providing services to taxonomists for standard genome sequencing and annotation.</title>
        <authorList>
            <consortium name="The Broad Institute Genomics Platform"/>
            <consortium name="The Broad Institute Genome Sequencing Center for Infectious Disease"/>
            <person name="Wu L."/>
            <person name="Ma J."/>
        </authorList>
    </citation>
    <scope>NUCLEOTIDE SEQUENCE [LARGE SCALE GENOMIC DNA]</scope>
    <source>
        <strain evidence="4">KCTC 42441</strain>
    </source>
</reference>
<name>A0ABV7XKI2_9GAMM</name>
<dbReference type="SUPFAM" id="SSF53474">
    <property type="entry name" value="alpha/beta-Hydrolases"/>
    <property type="match status" value="1"/>
</dbReference>